<dbReference type="InterPro" id="IPR025444">
    <property type="entry name" value="Monooxy_af470"/>
</dbReference>
<accession>A0A7H8QZS8</accession>
<dbReference type="AlphaFoldDB" id="A0A7H8QZS8"/>
<dbReference type="Proteomes" id="UP000509510">
    <property type="component" value="Chromosome III"/>
</dbReference>
<dbReference type="KEGG" id="trg:TRUGW13939_06766"/>
<keyword evidence="2" id="KW-1185">Reference proteome</keyword>
<evidence type="ECO:0000313" key="1">
    <source>
        <dbReference type="EMBL" id="QKX59629.1"/>
    </source>
</evidence>
<dbReference type="GeneID" id="55994260"/>
<dbReference type="EMBL" id="CP055900">
    <property type="protein sequence ID" value="QKX59629.1"/>
    <property type="molecule type" value="Genomic_DNA"/>
</dbReference>
<evidence type="ECO:0000313" key="2">
    <source>
        <dbReference type="Proteomes" id="UP000509510"/>
    </source>
</evidence>
<protein>
    <submittedName>
        <fullName evidence="1">Uncharacterized protein</fullName>
    </submittedName>
</protein>
<dbReference type="OrthoDB" id="3202396at2759"/>
<dbReference type="RefSeq" id="XP_035345807.1">
    <property type="nucleotide sequence ID" value="XM_035489914.1"/>
</dbReference>
<gene>
    <name evidence="1" type="ORF">TRUGW13939_06766</name>
</gene>
<name>A0A7H8QZS8_TALRU</name>
<sequence>MKLATRCNHPLSIFHPHMREISFFFERNERVTGNEVMIMAYFRTYEGLHAFSHEEGGVHREAWSYWNTEVMSKGKIEEGCMFSNMHETYQAPAGKWEDIYVNYHPSGLGAMTYKVNVDWQEKWARPLIDARKGLLRSIKGRMAVSAGNDKDIYGYDPYANEKA</sequence>
<dbReference type="Pfam" id="PF13826">
    <property type="entry name" value="Monooxy_af470-like"/>
    <property type="match status" value="1"/>
</dbReference>
<proteinExistence type="predicted"/>
<organism evidence="1 2">
    <name type="scientific">Talaromyces rugulosus</name>
    <name type="common">Penicillium rugulosum</name>
    <dbReference type="NCBI Taxonomy" id="121627"/>
    <lineage>
        <taxon>Eukaryota</taxon>
        <taxon>Fungi</taxon>
        <taxon>Dikarya</taxon>
        <taxon>Ascomycota</taxon>
        <taxon>Pezizomycotina</taxon>
        <taxon>Eurotiomycetes</taxon>
        <taxon>Eurotiomycetidae</taxon>
        <taxon>Eurotiales</taxon>
        <taxon>Trichocomaceae</taxon>
        <taxon>Talaromyces</taxon>
        <taxon>Talaromyces sect. Islandici</taxon>
    </lineage>
</organism>
<reference evidence="2" key="1">
    <citation type="submission" date="2020-06" db="EMBL/GenBank/DDBJ databases">
        <title>A chromosome-scale genome assembly of Talaromyces rugulosus W13939.</title>
        <authorList>
            <person name="Wang B."/>
            <person name="Guo L."/>
            <person name="Ye K."/>
            <person name="Wang L."/>
        </authorList>
    </citation>
    <scope>NUCLEOTIDE SEQUENCE [LARGE SCALE GENOMIC DNA]</scope>
    <source>
        <strain evidence="2">W13939</strain>
    </source>
</reference>